<accession>A0A8H4H843</accession>
<dbReference type="OrthoDB" id="6105938at2759"/>
<comment type="caution">
    <text evidence="1">The sequence shown here is derived from an EMBL/GenBank/DDBJ whole genome shotgun (WGS) entry which is preliminary data.</text>
</comment>
<organism evidence="1 2">
    <name type="scientific">Aspergillus fumigatiaffinis</name>
    <dbReference type="NCBI Taxonomy" id="340414"/>
    <lineage>
        <taxon>Eukaryota</taxon>
        <taxon>Fungi</taxon>
        <taxon>Dikarya</taxon>
        <taxon>Ascomycota</taxon>
        <taxon>Pezizomycotina</taxon>
        <taxon>Eurotiomycetes</taxon>
        <taxon>Eurotiomycetidae</taxon>
        <taxon>Eurotiales</taxon>
        <taxon>Aspergillaceae</taxon>
        <taxon>Aspergillus</taxon>
        <taxon>Aspergillus subgen. Fumigati</taxon>
    </lineage>
</organism>
<evidence type="ECO:0000313" key="2">
    <source>
        <dbReference type="Proteomes" id="UP000653565"/>
    </source>
</evidence>
<keyword evidence="2" id="KW-1185">Reference proteome</keyword>
<dbReference type="EMBL" id="JAAAPX010000004">
    <property type="protein sequence ID" value="KAF4244841.1"/>
    <property type="molecule type" value="Genomic_DNA"/>
</dbReference>
<dbReference type="PANTHER" id="PTHR38846">
    <property type="entry name" value="C3H1-TYPE DOMAIN-CONTAINING PROTEIN"/>
    <property type="match status" value="1"/>
</dbReference>
<reference evidence="1" key="1">
    <citation type="journal article" date="2020" name="bioRxiv">
        <title>Genomic and phenotypic heterogeneity of clinical isolates of the human pathogens Aspergillus fumigatus, Aspergillus lentulus and Aspergillus fumigatiaffinis.</title>
        <authorList>
            <person name="dos Santos R.A.C."/>
            <person name="Steenwyk J.L."/>
            <person name="Rivero-Menendez O."/>
            <person name="Mead M.E."/>
            <person name="Silva L.P."/>
            <person name="Bastos R.W."/>
            <person name="Alastruey-Izquierdo A."/>
            <person name="Goldman G.H."/>
            <person name="Rokas A."/>
        </authorList>
    </citation>
    <scope>NUCLEOTIDE SEQUENCE</scope>
    <source>
        <strain evidence="1">CNM-CM6805</strain>
    </source>
</reference>
<evidence type="ECO:0000313" key="1">
    <source>
        <dbReference type="EMBL" id="KAF4244841.1"/>
    </source>
</evidence>
<protein>
    <submittedName>
        <fullName evidence="1">Uncharacterized protein</fullName>
    </submittedName>
</protein>
<proteinExistence type="predicted"/>
<name>A0A8H4H843_9EURO</name>
<gene>
    <name evidence="1" type="ORF">CNMCM6805_007303</name>
</gene>
<reference evidence="1" key="2">
    <citation type="submission" date="2020-04" db="EMBL/GenBank/DDBJ databases">
        <authorList>
            <person name="Santos R.A.C."/>
            <person name="Steenwyk J.L."/>
            <person name="Rivero-Menendez O."/>
            <person name="Mead M.E."/>
            <person name="Silva L.P."/>
            <person name="Bastos R.W."/>
            <person name="Alastruey-Izquierdo A."/>
            <person name="Goldman G.H."/>
            <person name="Rokas A."/>
        </authorList>
    </citation>
    <scope>NUCLEOTIDE SEQUENCE</scope>
    <source>
        <strain evidence="1">CNM-CM6805</strain>
    </source>
</reference>
<dbReference type="Proteomes" id="UP000653565">
    <property type="component" value="Unassembled WGS sequence"/>
</dbReference>
<sequence>MMEPSWLLSDLCYDQTLNLQHSHRRIHDLAGRQHNLETPLQWQRTHARFTDFPGFKPNPDASASDEFNRLASQRKWKTGSKTWRKMWNRCMALEYDRLLGKNLDGLQSWQQLCEELDLKAPFTSIKQCKKALSKVYVNIVDLLDCRILKKKPTKFPSLRALEKYNWETGRVFSRHLAKQDKLLRVLLRKLW</sequence>
<dbReference type="AlphaFoldDB" id="A0A8H4H843"/>
<dbReference type="PANTHER" id="PTHR38846:SF1">
    <property type="entry name" value="C3H1-TYPE DOMAIN-CONTAINING PROTEIN"/>
    <property type="match status" value="1"/>
</dbReference>